<gene>
    <name evidence="9" type="ORF">F4Y42_11390</name>
</gene>
<reference evidence="9" key="1">
    <citation type="submission" date="2019-09" db="EMBL/GenBank/DDBJ databases">
        <title>Characterisation of the sponge microbiome using genome-centric metagenomics.</title>
        <authorList>
            <person name="Engelberts J.P."/>
            <person name="Robbins S.J."/>
            <person name="De Goeij J.M."/>
            <person name="Aranda M."/>
            <person name="Bell S.C."/>
            <person name="Webster N.S."/>
        </authorList>
    </citation>
    <scope>NUCLEOTIDE SEQUENCE</scope>
    <source>
        <strain evidence="9">SB0664_bin_27</strain>
    </source>
</reference>
<name>A0A6B0YV86_9CHLR</name>
<feature type="transmembrane region" description="Helical" evidence="7">
    <location>
        <begin position="12"/>
        <end position="31"/>
    </location>
</feature>
<feature type="domain" description="ABC transmembrane type-1" evidence="8">
    <location>
        <begin position="102"/>
        <end position="317"/>
    </location>
</feature>
<comment type="caution">
    <text evidence="9">The sequence shown here is derived from an EMBL/GenBank/DDBJ whole genome shotgun (WGS) entry which is preliminary data.</text>
</comment>
<keyword evidence="6 7" id="KW-0472">Membrane</keyword>
<proteinExistence type="inferred from homology"/>
<evidence type="ECO:0000256" key="7">
    <source>
        <dbReference type="RuleBase" id="RU363032"/>
    </source>
</evidence>
<keyword evidence="4 7" id="KW-0812">Transmembrane</keyword>
<dbReference type="Pfam" id="PF19300">
    <property type="entry name" value="BPD_transp_1_N"/>
    <property type="match status" value="1"/>
</dbReference>
<dbReference type="PANTHER" id="PTHR43163">
    <property type="entry name" value="DIPEPTIDE TRANSPORT SYSTEM PERMEASE PROTEIN DPPB-RELATED"/>
    <property type="match status" value="1"/>
</dbReference>
<dbReference type="EMBL" id="VXRG01000095">
    <property type="protein sequence ID" value="MXY94035.1"/>
    <property type="molecule type" value="Genomic_DNA"/>
</dbReference>
<evidence type="ECO:0000256" key="2">
    <source>
        <dbReference type="ARBA" id="ARBA00022448"/>
    </source>
</evidence>
<feature type="transmembrane region" description="Helical" evidence="7">
    <location>
        <begin position="141"/>
        <end position="162"/>
    </location>
</feature>
<evidence type="ECO:0000256" key="1">
    <source>
        <dbReference type="ARBA" id="ARBA00004651"/>
    </source>
</evidence>
<dbReference type="GO" id="GO:0055085">
    <property type="term" value="P:transmembrane transport"/>
    <property type="evidence" value="ECO:0007669"/>
    <property type="project" value="InterPro"/>
</dbReference>
<keyword evidence="3" id="KW-1003">Cell membrane</keyword>
<dbReference type="InterPro" id="IPR045621">
    <property type="entry name" value="BPD_transp_1_N"/>
</dbReference>
<evidence type="ECO:0000313" key="9">
    <source>
        <dbReference type="EMBL" id="MXY94035.1"/>
    </source>
</evidence>
<dbReference type="CDD" id="cd06261">
    <property type="entry name" value="TM_PBP2"/>
    <property type="match status" value="1"/>
</dbReference>
<evidence type="ECO:0000256" key="3">
    <source>
        <dbReference type="ARBA" id="ARBA00022475"/>
    </source>
</evidence>
<dbReference type="Pfam" id="PF00528">
    <property type="entry name" value="BPD_transp_1"/>
    <property type="match status" value="1"/>
</dbReference>
<dbReference type="Gene3D" id="1.10.3720.10">
    <property type="entry name" value="MetI-like"/>
    <property type="match status" value="1"/>
</dbReference>
<protein>
    <submittedName>
        <fullName evidence="9">ABC transporter permease</fullName>
    </submittedName>
</protein>
<organism evidence="9">
    <name type="scientific">Caldilineaceae bacterium SB0664_bin_27</name>
    <dbReference type="NCBI Taxonomy" id="2605260"/>
    <lineage>
        <taxon>Bacteria</taxon>
        <taxon>Bacillati</taxon>
        <taxon>Chloroflexota</taxon>
        <taxon>Caldilineae</taxon>
        <taxon>Caldilineales</taxon>
        <taxon>Caldilineaceae</taxon>
    </lineage>
</organism>
<evidence type="ECO:0000256" key="4">
    <source>
        <dbReference type="ARBA" id="ARBA00022692"/>
    </source>
</evidence>
<keyword evidence="5 7" id="KW-1133">Transmembrane helix</keyword>
<dbReference type="InterPro" id="IPR035906">
    <property type="entry name" value="MetI-like_sf"/>
</dbReference>
<dbReference type="InterPro" id="IPR000515">
    <property type="entry name" value="MetI-like"/>
</dbReference>
<evidence type="ECO:0000256" key="6">
    <source>
        <dbReference type="ARBA" id="ARBA00023136"/>
    </source>
</evidence>
<dbReference type="PANTHER" id="PTHR43163:SF6">
    <property type="entry name" value="DIPEPTIDE TRANSPORT SYSTEM PERMEASE PROTEIN DPPB-RELATED"/>
    <property type="match status" value="1"/>
</dbReference>
<evidence type="ECO:0000259" key="8">
    <source>
        <dbReference type="PROSITE" id="PS50928"/>
    </source>
</evidence>
<dbReference type="AlphaFoldDB" id="A0A6B0YV86"/>
<dbReference type="GO" id="GO:0005886">
    <property type="term" value="C:plasma membrane"/>
    <property type="evidence" value="ECO:0007669"/>
    <property type="project" value="UniProtKB-SubCell"/>
</dbReference>
<keyword evidence="2 7" id="KW-0813">Transport</keyword>
<sequence length="327" mass="35919">MNRYILRRIVQMLPVLFGITIITFSFTELAPGDAVAAMILMNPETGVGGDEGSHADALREKYGLDRPAYVRYISWMGGLLQGNLGVRIRSKIPVSEEITRRLPATLRLMAVAMAISIILGIPLGIFSALNQYTAPDYVLTFLTFIAISIPGFFAAIGAIYLFSLKLGWLPTSGYTTIGRDFGLWGTLLDRLKYLALPATVLGLETTAGIMRYTRSSVLEVVRLDYITVARSKGLSERVVIVRHTLRNALLPVITIIGLRLPALFGGALIIETIFNWPGMGILYLDGVATRDYPLIMGMVLVSALTIVVSNLITDLTYGSIDPRIRYE</sequence>
<evidence type="ECO:0000256" key="5">
    <source>
        <dbReference type="ARBA" id="ARBA00022989"/>
    </source>
</evidence>
<comment type="similarity">
    <text evidence="7">Belongs to the binding-protein-dependent transport system permease family.</text>
</comment>
<dbReference type="SUPFAM" id="SSF161098">
    <property type="entry name" value="MetI-like"/>
    <property type="match status" value="1"/>
</dbReference>
<dbReference type="PROSITE" id="PS50928">
    <property type="entry name" value="ABC_TM1"/>
    <property type="match status" value="1"/>
</dbReference>
<feature type="transmembrane region" description="Helical" evidence="7">
    <location>
        <begin position="69"/>
        <end position="86"/>
    </location>
</feature>
<feature type="transmembrane region" description="Helical" evidence="7">
    <location>
        <begin position="294"/>
        <end position="317"/>
    </location>
</feature>
<feature type="transmembrane region" description="Helical" evidence="7">
    <location>
        <begin position="106"/>
        <end position="129"/>
    </location>
</feature>
<feature type="transmembrane region" description="Helical" evidence="7">
    <location>
        <begin position="248"/>
        <end position="274"/>
    </location>
</feature>
<comment type="subcellular location">
    <subcellularLocation>
        <location evidence="1 7">Cell membrane</location>
        <topology evidence="1 7">Multi-pass membrane protein</topology>
    </subcellularLocation>
</comment>
<accession>A0A6B0YV86</accession>